<comment type="caution">
    <text evidence="6">Lacks conserved residue(s) required for the propagation of feature annotation.</text>
</comment>
<organism evidence="9 10">
    <name type="scientific">Orchesella dallaii</name>
    <dbReference type="NCBI Taxonomy" id="48710"/>
    <lineage>
        <taxon>Eukaryota</taxon>
        <taxon>Metazoa</taxon>
        <taxon>Ecdysozoa</taxon>
        <taxon>Arthropoda</taxon>
        <taxon>Hexapoda</taxon>
        <taxon>Collembola</taxon>
        <taxon>Entomobryomorpha</taxon>
        <taxon>Entomobryoidea</taxon>
        <taxon>Orchesellidae</taxon>
        <taxon>Orchesellinae</taxon>
        <taxon>Orchesella</taxon>
    </lineage>
</organism>
<dbReference type="PROSITE" id="PS51864">
    <property type="entry name" value="ASTACIN"/>
    <property type="match status" value="1"/>
</dbReference>
<evidence type="ECO:0000256" key="3">
    <source>
        <dbReference type="ARBA" id="ARBA00022801"/>
    </source>
</evidence>
<dbReference type="SMART" id="SM00235">
    <property type="entry name" value="ZnMc"/>
    <property type="match status" value="1"/>
</dbReference>
<dbReference type="PANTHER" id="PTHR10127">
    <property type="entry name" value="DISCOIDIN, CUB, EGF, LAMININ , AND ZINC METALLOPROTEASE DOMAIN CONTAINING"/>
    <property type="match status" value="1"/>
</dbReference>
<evidence type="ECO:0000256" key="5">
    <source>
        <dbReference type="ARBA" id="ARBA00023049"/>
    </source>
</evidence>
<dbReference type="InterPro" id="IPR001506">
    <property type="entry name" value="Peptidase_M12A"/>
</dbReference>
<reference evidence="9 10" key="1">
    <citation type="submission" date="2024-08" db="EMBL/GenBank/DDBJ databases">
        <authorList>
            <person name="Cucini C."/>
            <person name="Frati F."/>
        </authorList>
    </citation>
    <scope>NUCLEOTIDE SEQUENCE [LARGE SCALE GENOMIC DNA]</scope>
</reference>
<keyword evidence="4 7" id="KW-0862">Zinc</keyword>
<comment type="caution">
    <text evidence="9">The sequence shown here is derived from an EMBL/GenBank/DDBJ whole genome shotgun (WGS) entry which is preliminary data.</text>
</comment>
<keyword evidence="10" id="KW-1185">Reference proteome</keyword>
<proteinExistence type="predicted"/>
<sequence length="179" mass="21083">MESISNQTCVIFTPVTYEIDFLSIKVLHGRSLCRSTFGYTTGMQLMQLGVTSEKNCVEHGTILHYLMKVLGFPAEHRRPDRDEYVKINWDNIIRGKWFTFQQLEKDNFIYDLEKEPYDYFSLMHPDANKFAKDPKLTVISPVNVDKTEIGQRERLSDGDVRKIRDAYNCDLYLYERSYN</sequence>
<evidence type="ECO:0000256" key="1">
    <source>
        <dbReference type="ARBA" id="ARBA00022670"/>
    </source>
</evidence>
<gene>
    <name evidence="9" type="ORF">ODALV1_LOCUS27584</name>
</gene>
<dbReference type="Pfam" id="PF01400">
    <property type="entry name" value="Astacin"/>
    <property type="match status" value="1"/>
</dbReference>
<dbReference type="SUPFAM" id="SSF55486">
    <property type="entry name" value="Metalloproteases ('zincins'), catalytic domain"/>
    <property type="match status" value="1"/>
</dbReference>
<evidence type="ECO:0000256" key="2">
    <source>
        <dbReference type="ARBA" id="ARBA00022723"/>
    </source>
</evidence>
<keyword evidence="1 7" id="KW-0645">Protease</keyword>
<keyword evidence="3 7" id="KW-0378">Hydrolase</keyword>
<dbReference type="PRINTS" id="PR00480">
    <property type="entry name" value="ASTACIN"/>
</dbReference>
<dbReference type="PANTHER" id="PTHR10127:SF780">
    <property type="entry name" value="METALLOENDOPEPTIDASE"/>
    <property type="match status" value="1"/>
</dbReference>
<evidence type="ECO:0000313" key="10">
    <source>
        <dbReference type="Proteomes" id="UP001642540"/>
    </source>
</evidence>
<evidence type="ECO:0000259" key="8">
    <source>
        <dbReference type="PROSITE" id="PS51864"/>
    </source>
</evidence>
<accession>A0ABP1RYM6</accession>
<protein>
    <recommendedName>
        <fullName evidence="7">Metalloendopeptidase</fullName>
        <ecNumber evidence="7">3.4.24.-</ecNumber>
    </recommendedName>
</protein>
<dbReference type="Gene3D" id="3.40.390.10">
    <property type="entry name" value="Collagenase (Catalytic Domain)"/>
    <property type="match status" value="1"/>
</dbReference>
<name>A0ABP1RYM6_9HEXA</name>
<keyword evidence="2 7" id="KW-0479">Metal-binding</keyword>
<dbReference type="InterPro" id="IPR024079">
    <property type="entry name" value="MetalloPept_cat_dom_sf"/>
</dbReference>
<evidence type="ECO:0000313" key="9">
    <source>
        <dbReference type="EMBL" id="CAL8138894.1"/>
    </source>
</evidence>
<dbReference type="EC" id="3.4.24.-" evidence="7"/>
<evidence type="ECO:0000256" key="4">
    <source>
        <dbReference type="ARBA" id="ARBA00022833"/>
    </source>
</evidence>
<dbReference type="Proteomes" id="UP001642540">
    <property type="component" value="Unassembled WGS sequence"/>
</dbReference>
<dbReference type="InterPro" id="IPR006026">
    <property type="entry name" value="Peptidase_Metallo"/>
</dbReference>
<evidence type="ECO:0000256" key="6">
    <source>
        <dbReference type="PROSITE-ProRule" id="PRU01211"/>
    </source>
</evidence>
<keyword evidence="5 7" id="KW-0482">Metalloprotease</keyword>
<evidence type="ECO:0000256" key="7">
    <source>
        <dbReference type="RuleBase" id="RU361183"/>
    </source>
</evidence>
<comment type="cofactor">
    <cofactor evidence="7">
        <name>Zn(2+)</name>
        <dbReference type="ChEBI" id="CHEBI:29105"/>
    </cofactor>
    <text evidence="7">Binds 1 zinc ion per subunit.</text>
</comment>
<dbReference type="EMBL" id="CAXLJM020000124">
    <property type="protein sequence ID" value="CAL8138894.1"/>
    <property type="molecule type" value="Genomic_DNA"/>
</dbReference>
<feature type="domain" description="Peptidase M12A" evidence="8">
    <location>
        <begin position="1"/>
        <end position="170"/>
    </location>
</feature>